<dbReference type="AlphaFoldDB" id="A0A371DEZ9"/>
<evidence type="ECO:0000313" key="4">
    <source>
        <dbReference type="Proteomes" id="UP000256964"/>
    </source>
</evidence>
<protein>
    <recommendedName>
        <fullName evidence="2">LYR motif-containing protein Cup1-like N-terminal domain-containing protein</fullName>
    </recommendedName>
</protein>
<reference evidence="3 4" key="1">
    <citation type="journal article" date="2018" name="Biotechnol. Biofuels">
        <title>Integrative visual omics of the white-rot fungus Polyporus brumalis exposes the biotechnological potential of its oxidative enzymes for delignifying raw plant biomass.</title>
        <authorList>
            <person name="Miyauchi S."/>
            <person name="Rancon A."/>
            <person name="Drula E."/>
            <person name="Hage H."/>
            <person name="Chaduli D."/>
            <person name="Favel A."/>
            <person name="Grisel S."/>
            <person name="Henrissat B."/>
            <person name="Herpoel-Gimbert I."/>
            <person name="Ruiz-Duenas F.J."/>
            <person name="Chevret D."/>
            <person name="Hainaut M."/>
            <person name="Lin J."/>
            <person name="Wang M."/>
            <person name="Pangilinan J."/>
            <person name="Lipzen A."/>
            <person name="Lesage-Meessen L."/>
            <person name="Navarro D."/>
            <person name="Riley R."/>
            <person name="Grigoriev I.V."/>
            <person name="Zhou S."/>
            <person name="Raouche S."/>
            <person name="Rosso M.N."/>
        </authorList>
    </citation>
    <scope>NUCLEOTIDE SEQUENCE [LARGE SCALE GENOMIC DNA]</scope>
    <source>
        <strain evidence="3 4">BRFM 1820</strain>
    </source>
</reference>
<accession>A0A371DEZ9</accession>
<dbReference type="Pfam" id="PF20263">
    <property type="entry name" value="LYRM2-like"/>
    <property type="match status" value="1"/>
</dbReference>
<dbReference type="EMBL" id="KZ857396">
    <property type="protein sequence ID" value="RDX51097.1"/>
    <property type="molecule type" value="Genomic_DNA"/>
</dbReference>
<dbReference type="Proteomes" id="UP000256964">
    <property type="component" value="Unassembled WGS sequence"/>
</dbReference>
<gene>
    <name evidence="3" type="ORF">OH76DRAFT_1401865</name>
</gene>
<feature type="domain" description="LYR motif-containing protein Cup1-like N-terminal" evidence="2">
    <location>
        <begin position="11"/>
        <end position="95"/>
    </location>
</feature>
<dbReference type="OrthoDB" id="198652at2759"/>
<name>A0A371DEZ9_9APHY</name>
<proteinExistence type="predicted"/>
<dbReference type="InterPro" id="IPR046896">
    <property type="entry name" value="Cup1-like_N"/>
</dbReference>
<evidence type="ECO:0000256" key="1">
    <source>
        <dbReference type="SAM" id="MobiDB-lite"/>
    </source>
</evidence>
<feature type="compositionally biased region" description="Basic and acidic residues" evidence="1">
    <location>
        <begin position="350"/>
        <end position="370"/>
    </location>
</feature>
<evidence type="ECO:0000259" key="2">
    <source>
        <dbReference type="Pfam" id="PF20263"/>
    </source>
</evidence>
<keyword evidence="4" id="KW-1185">Reference proteome</keyword>
<organism evidence="3 4">
    <name type="scientific">Lentinus brumalis</name>
    <dbReference type="NCBI Taxonomy" id="2498619"/>
    <lineage>
        <taxon>Eukaryota</taxon>
        <taxon>Fungi</taxon>
        <taxon>Dikarya</taxon>
        <taxon>Basidiomycota</taxon>
        <taxon>Agaricomycotina</taxon>
        <taxon>Agaricomycetes</taxon>
        <taxon>Polyporales</taxon>
        <taxon>Polyporaceae</taxon>
        <taxon>Lentinus</taxon>
    </lineage>
</organism>
<evidence type="ECO:0000313" key="3">
    <source>
        <dbReference type="EMBL" id="RDX51097.1"/>
    </source>
</evidence>
<sequence length="370" mass="42302">MNGEVKAVYSLYRLCLRQVRRLPTGYLRRFFRLKIGDDVRAILDPELEHIRHTKLSRVHKNLRKLERANEGHVNDFQYILDTAYGRRGSLKWEIMQPLRTEPGAPLPPRIIRSVESSRPPVWSAEVKALLTSDLTRARKALKPSAFLVPPTIPSERLDPNSAEYRILGPFSKRREVNARWRFFNQELKKTNYPLQVTVIQPATSGDSVVHNTDEPSVTRAGIRSIGLQDSGVFEEVEALASPSPLQCPENRQAQQSLERDAKHLRPRFESHLPRRFLQRRYRQLLSQIPVFTYSPLARRDDKPQAASRDTAVNHGGLRGRFQVSLSPNAAKQHGTVRAVASSANMAWMRRAQDLDGGRRRTKGEEKSKSK</sequence>
<feature type="region of interest" description="Disordered" evidence="1">
    <location>
        <begin position="349"/>
        <end position="370"/>
    </location>
</feature>